<sequence>MTIIIHRQLTPKRQSQLLALYESVGWTRHTEDIIAQLYAASDLYAFATVEDTLVGCIRCLTDGVFNAALYDVIVHPSYQRQGVARLLVHDLLERLTHISCIHLLATTGNEAFYEKLGFKKTKTGMARYSNPALAFEYLV</sequence>
<dbReference type="Proteomes" id="UP000004080">
    <property type="component" value="Unassembled WGS sequence"/>
</dbReference>
<dbReference type="PANTHER" id="PTHR43626:SF4">
    <property type="entry name" value="GCN5-RELATED N-ACETYLTRANSFERASE 2, CHLOROPLASTIC"/>
    <property type="match status" value="1"/>
</dbReference>
<dbReference type="Gene3D" id="3.40.630.30">
    <property type="match status" value="1"/>
</dbReference>
<dbReference type="EMBL" id="AKKV01000053">
    <property type="protein sequence ID" value="EIT83710.1"/>
    <property type="molecule type" value="Genomic_DNA"/>
</dbReference>
<dbReference type="GO" id="GO:0005737">
    <property type="term" value="C:cytoplasm"/>
    <property type="evidence" value="ECO:0007669"/>
    <property type="project" value="TreeGrafter"/>
</dbReference>
<dbReference type="SUPFAM" id="SSF55729">
    <property type="entry name" value="Acyl-CoA N-acyltransferases (Nat)"/>
    <property type="match status" value="1"/>
</dbReference>
<dbReference type="InterPro" id="IPR016181">
    <property type="entry name" value="Acyl_CoA_acyltransferase"/>
</dbReference>
<evidence type="ECO:0000256" key="2">
    <source>
        <dbReference type="ARBA" id="ARBA00023315"/>
    </source>
</evidence>
<feature type="domain" description="N-acetyltransferase" evidence="3">
    <location>
        <begin position="4"/>
        <end position="139"/>
    </location>
</feature>
<keyword evidence="1" id="KW-0808">Transferase</keyword>
<dbReference type="CDD" id="cd04301">
    <property type="entry name" value="NAT_SF"/>
    <property type="match status" value="1"/>
</dbReference>
<organism evidence="4 5">
    <name type="scientific">Fictibacillus macauensis ZFHKF-1</name>
    <dbReference type="NCBI Taxonomy" id="1196324"/>
    <lineage>
        <taxon>Bacteria</taxon>
        <taxon>Bacillati</taxon>
        <taxon>Bacillota</taxon>
        <taxon>Bacilli</taxon>
        <taxon>Bacillales</taxon>
        <taxon>Fictibacillaceae</taxon>
        <taxon>Fictibacillus</taxon>
    </lineage>
</organism>
<dbReference type="GO" id="GO:0008080">
    <property type="term" value="F:N-acetyltransferase activity"/>
    <property type="evidence" value="ECO:0007669"/>
    <property type="project" value="InterPro"/>
</dbReference>
<accession>I8U9S7</accession>
<dbReference type="eggNOG" id="COG0456">
    <property type="taxonomic scope" value="Bacteria"/>
</dbReference>
<dbReference type="InterPro" id="IPR045039">
    <property type="entry name" value="NSI-like"/>
</dbReference>
<dbReference type="RefSeq" id="WP_007203936.1">
    <property type="nucleotide sequence ID" value="NZ_AKKV01000053.1"/>
</dbReference>
<protein>
    <recommendedName>
        <fullName evidence="3">N-acetyltransferase domain-containing protein</fullName>
    </recommendedName>
</protein>
<dbReference type="PATRIC" id="fig|1196324.3.peg.3933"/>
<comment type="caution">
    <text evidence="4">The sequence shown here is derived from an EMBL/GenBank/DDBJ whole genome shotgun (WGS) entry which is preliminary data.</text>
</comment>
<dbReference type="PROSITE" id="PS51186">
    <property type="entry name" value="GNAT"/>
    <property type="match status" value="1"/>
</dbReference>
<dbReference type="InterPro" id="IPR000182">
    <property type="entry name" value="GNAT_dom"/>
</dbReference>
<name>I8U9S7_9BACL</name>
<proteinExistence type="predicted"/>
<keyword evidence="2" id="KW-0012">Acyltransferase</keyword>
<dbReference type="PANTHER" id="PTHR43626">
    <property type="entry name" value="ACYL-COA N-ACYLTRANSFERASE"/>
    <property type="match status" value="1"/>
</dbReference>
<gene>
    <name evidence="4" type="ORF">A374_19360</name>
</gene>
<reference evidence="4 5" key="1">
    <citation type="journal article" date="2012" name="J. Bacteriol.">
        <title>Genome of Bacillus macauensis ZFHKF-1, a Long-Chain-Forming Bacterium.</title>
        <authorList>
            <person name="Cai L."/>
            <person name="Zhang T."/>
        </authorList>
    </citation>
    <scope>NUCLEOTIDE SEQUENCE [LARGE SCALE GENOMIC DNA]</scope>
    <source>
        <strain evidence="4 5">ZFHKF-1</strain>
    </source>
</reference>
<dbReference type="OrthoDB" id="9775804at2"/>
<evidence type="ECO:0000259" key="3">
    <source>
        <dbReference type="PROSITE" id="PS51186"/>
    </source>
</evidence>
<evidence type="ECO:0000256" key="1">
    <source>
        <dbReference type="ARBA" id="ARBA00022679"/>
    </source>
</evidence>
<keyword evidence="5" id="KW-1185">Reference proteome</keyword>
<evidence type="ECO:0000313" key="5">
    <source>
        <dbReference type="Proteomes" id="UP000004080"/>
    </source>
</evidence>
<evidence type="ECO:0000313" key="4">
    <source>
        <dbReference type="EMBL" id="EIT83710.1"/>
    </source>
</evidence>
<dbReference type="AlphaFoldDB" id="I8U9S7"/>
<dbReference type="Pfam" id="PF00583">
    <property type="entry name" value="Acetyltransf_1"/>
    <property type="match status" value="1"/>
</dbReference>